<protein>
    <submittedName>
        <fullName evidence="1 2">Uncharacterized protein</fullName>
    </submittedName>
</protein>
<organism evidence="3">
    <name type="scientific">Nicotiana tabacum</name>
    <name type="common">Common tobacco</name>
    <dbReference type="NCBI Taxonomy" id="4097"/>
    <lineage>
        <taxon>Eukaryota</taxon>
        <taxon>Viridiplantae</taxon>
        <taxon>Streptophyta</taxon>
        <taxon>Embryophyta</taxon>
        <taxon>Tracheophyta</taxon>
        <taxon>Spermatophyta</taxon>
        <taxon>Magnoliopsida</taxon>
        <taxon>eudicotyledons</taxon>
        <taxon>Gunneridae</taxon>
        <taxon>Pentapetalae</taxon>
        <taxon>asterids</taxon>
        <taxon>lamiids</taxon>
        <taxon>Solanales</taxon>
        <taxon>Solanaceae</taxon>
        <taxon>Nicotianoideae</taxon>
        <taxon>Nicotianeae</taxon>
        <taxon>Nicotiana</taxon>
    </lineage>
</organism>
<gene>
    <name evidence="1 2 3" type="primary">LOC107806065</name>
</gene>
<dbReference type="PaxDb" id="4097-A0A1S4B9Z1"/>
<accession>A0A1S4B9Z1</accession>
<dbReference type="GO" id="GO:0005874">
    <property type="term" value="C:microtubule"/>
    <property type="evidence" value="ECO:0000318"/>
    <property type="project" value="GO_Central"/>
</dbReference>
<name>A0A1S4B9Z1_TOBAC</name>
<dbReference type="GO" id="GO:0016020">
    <property type="term" value="C:membrane"/>
    <property type="evidence" value="ECO:0000318"/>
    <property type="project" value="GO_Central"/>
</dbReference>
<dbReference type="RefSeq" id="XP_016485665.1">
    <property type="nucleotide sequence ID" value="XM_016630179.1"/>
</dbReference>
<evidence type="ECO:0000313" key="1">
    <source>
        <dbReference type="RefSeq" id="XP_016485665.1"/>
    </source>
</evidence>
<sequence>MVPAIVCPILQNLTHRMDSEHLGKVLSNHLEFIIRSRVLSLQILINQPITELEIELSCLGKHIIMAPRINSEILTLKSHLEYVASSSMTQVWDPGRKWCIHSSILLSDFALEKDVSDTLQLKLLTSLLFGPMSEEYTFSSCSSLSSSQVVLMNFSCTRTKVFYPQTCAYYKYSLHYFIEDFNLCNAFWNVFDEAGPARVLQVQSLQAEIAKYLCSLWMQSRKSNRMTILQHRRKPRLAISLAAIMQLLWSLL</sequence>
<dbReference type="RefSeq" id="XP_016485667.1">
    <property type="nucleotide sequence ID" value="XM_016630181.1"/>
</dbReference>
<evidence type="ECO:0000313" key="3">
    <source>
        <dbReference type="RefSeq" id="XP_016485667.1"/>
    </source>
</evidence>
<dbReference type="OrthoDB" id="5061070at2759"/>
<dbReference type="AlphaFoldDB" id="A0A1S4B9Z1"/>
<dbReference type="RefSeq" id="XP_016485666.1">
    <property type="nucleotide sequence ID" value="XM_016630180.1"/>
</dbReference>
<evidence type="ECO:0000313" key="2">
    <source>
        <dbReference type="RefSeq" id="XP_016485666.1"/>
    </source>
</evidence>
<proteinExistence type="predicted"/>
<reference evidence="1 2" key="1">
    <citation type="submission" date="2025-04" db="UniProtKB">
        <authorList>
            <consortium name="RefSeq"/>
        </authorList>
    </citation>
    <scope>IDENTIFICATION</scope>
</reference>
<dbReference type="KEGG" id="nta:107806065"/>
<dbReference type="STRING" id="4097.A0A1S4B9Z1"/>
<dbReference type="GO" id="GO:0003924">
    <property type="term" value="F:GTPase activity"/>
    <property type="evidence" value="ECO:0000318"/>
    <property type="project" value="GO_Central"/>
</dbReference>
<dbReference type="GO" id="GO:0005737">
    <property type="term" value="C:cytoplasm"/>
    <property type="evidence" value="ECO:0000318"/>
    <property type="project" value="GO_Central"/>
</dbReference>
<dbReference type="GO" id="GO:0008017">
    <property type="term" value="F:microtubule binding"/>
    <property type="evidence" value="ECO:0000318"/>
    <property type="project" value="GO_Central"/>
</dbReference>